<proteinExistence type="predicted"/>
<name>A0A6P2P949_9BURK</name>
<dbReference type="AlphaFoldDB" id="A0A6P2P949"/>
<evidence type="ECO:0000313" key="1">
    <source>
        <dbReference type="EMBL" id="VWC04282.1"/>
    </source>
</evidence>
<dbReference type="Proteomes" id="UP000494162">
    <property type="component" value="Unassembled WGS sequence"/>
</dbReference>
<dbReference type="EMBL" id="CABVPP010000049">
    <property type="protein sequence ID" value="VWC04282.1"/>
    <property type="molecule type" value="Genomic_DNA"/>
</dbReference>
<organism evidence="1 2">
    <name type="scientific">Burkholderia pseudomultivorans</name>
    <dbReference type="NCBI Taxonomy" id="1207504"/>
    <lineage>
        <taxon>Bacteria</taxon>
        <taxon>Pseudomonadati</taxon>
        <taxon>Pseudomonadota</taxon>
        <taxon>Betaproteobacteria</taxon>
        <taxon>Burkholderiales</taxon>
        <taxon>Burkholderiaceae</taxon>
        <taxon>Burkholderia</taxon>
        <taxon>Burkholderia cepacia complex</taxon>
    </lineage>
</organism>
<gene>
    <name evidence="1" type="ORF">BPS26883_05056</name>
</gene>
<accession>A0A6P2P949</accession>
<sequence length="81" mass="8883">MVPRVGCGRGVREHFAQRKGVRRGQQGEPSFRYANYPVCRARSWCVSARMTDGPPRGVRAYPATRGFARLASAGFAGSILI</sequence>
<reference evidence="1 2" key="1">
    <citation type="submission" date="2019-09" db="EMBL/GenBank/DDBJ databases">
        <authorList>
            <person name="Depoorter E."/>
        </authorList>
    </citation>
    <scope>NUCLEOTIDE SEQUENCE [LARGE SCALE GENOMIC DNA]</scope>
    <source>
        <strain evidence="1">LMG 26883</strain>
    </source>
</reference>
<protein>
    <submittedName>
        <fullName evidence="1">Uncharacterized protein</fullName>
    </submittedName>
</protein>
<evidence type="ECO:0000313" key="2">
    <source>
        <dbReference type="Proteomes" id="UP000494162"/>
    </source>
</evidence>